<dbReference type="SUPFAM" id="SSF56655">
    <property type="entry name" value="Carbohydrate phosphatase"/>
    <property type="match status" value="1"/>
</dbReference>
<dbReference type="GO" id="GO:0046854">
    <property type="term" value="P:phosphatidylinositol phosphate biosynthetic process"/>
    <property type="evidence" value="ECO:0007669"/>
    <property type="project" value="InterPro"/>
</dbReference>
<keyword evidence="13" id="KW-1185">Reference proteome</keyword>
<feature type="binding site" evidence="10">
    <location>
        <position position="258"/>
    </location>
    <ligand>
        <name>Mg(2+)</name>
        <dbReference type="ChEBI" id="CHEBI:18420"/>
        <label>1</label>
        <note>catalytic</note>
    </ligand>
</feature>
<evidence type="ECO:0000256" key="3">
    <source>
        <dbReference type="ARBA" id="ARBA00012633"/>
    </source>
</evidence>
<evidence type="ECO:0000256" key="5">
    <source>
        <dbReference type="ARBA" id="ARBA00022801"/>
    </source>
</evidence>
<dbReference type="EMBL" id="HG001716">
    <property type="protein sequence ID" value="CDF35054.1"/>
    <property type="molecule type" value="Genomic_DNA"/>
</dbReference>
<dbReference type="EC" id="3.1.3.7" evidence="3"/>
<comment type="cofactor">
    <cofactor evidence="1 10">
        <name>Mg(2+)</name>
        <dbReference type="ChEBI" id="CHEBI:18420"/>
    </cofactor>
</comment>
<dbReference type="Proteomes" id="UP000012073">
    <property type="component" value="Unassembled WGS sequence"/>
</dbReference>
<proteinExistence type="inferred from homology"/>
<dbReference type="KEGG" id="ccp:CHC_T00003382001"/>
<evidence type="ECO:0000256" key="1">
    <source>
        <dbReference type="ARBA" id="ARBA00001946"/>
    </source>
</evidence>
<protein>
    <recommendedName>
        <fullName evidence="7">3'(2'),5'-bisphosphate nucleotidase 1</fullName>
        <ecNumber evidence="3">3.1.3.7</ecNumber>
    </recommendedName>
    <alternativeName>
        <fullName evidence="8">Bisphosphate 3'-nucleotidase 1</fullName>
    </alternativeName>
    <alternativeName>
        <fullName evidence="9">Inositol-polyphosphate 1-phosphatase</fullName>
    </alternativeName>
</protein>
<sequence length="781" mass="86307">MAPRCQHLTSPQPKRELIDIGQLLGACVDAAKRACAVIRQVEESRKSGGSLEETYKDVSDPRSALTIADVMAQSVVVAPLLRQFPNLTIIGEEDLHPDMKPHPASLPPLKLTCDKIVAPDTCKSVPIEDVCVFCDPLDGTFEFVEGRLDAVQSLIGISVNGTPIAGVIGQPFVTEEPIYGLVGAGVVNLLPIDEPRAKNSGAIVTCSRSSSKPLIKEVIDMLSPAHLLHLGGAGNKVLQVANGNADIAILNFSTSLWDSAAPTAIINALGGCVTDLFGNPIPHYANSRIQNQYGVMASAKTFAHFDSDGRTHKEMCQLFRASMTLDPLLRDTGLRLNRKPQATDIALDLDGNPITASWLSTKLSQSVLAFTADDSTAVRYLMSDACRLQLYYEDQEPTGPESVFLKRIVMKHLEHVKLKARTAPQKLARDVSSYQVEAAFLSLEACNHLRNAGIKVPKSYFTDSRPSKLPIESRFLIILEDFSPERSWKQVGLLDKDKMRCTLHSLACMHAFFWQCRDEPLYETLCEAVWDQATYWVPCRQAPDSFRKLPSCWENYLHSFADSLREAGLDPDQNETLKNLGHLLETRAPLSADKVHGVGLNEEHSHRTIIHGDAKAANFFYRPSKSPSTRRAETGKSSDGEAWEVGIIDFQWCGWGHPAVDVCYLIAASAGPSLLTPDGNGEDVLLEYYYSCLTQFLVEFGKADDVEAAVRLISMEELKCYYEEALLDIARVVISYHWDRIRASPEVLESRKDKLGSNSYNKNLKCAMWLIARTVSLLSRS</sequence>
<evidence type="ECO:0000313" key="13">
    <source>
        <dbReference type="Proteomes" id="UP000012073"/>
    </source>
</evidence>
<dbReference type="Pfam" id="PF02958">
    <property type="entry name" value="EcKL"/>
    <property type="match status" value="1"/>
</dbReference>
<feature type="binding site" evidence="10">
    <location>
        <position position="137"/>
    </location>
    <ligand>
        <name>Mg(2+)</name>
        <dbReference type="ChEBI" id="CHEBI:18420"/>
        <label>1</label>
        <note>catalytic</note>
    </ligand>
</feature>
<dbReference type="GO" id="GO:0046872">
    <property type="term" value="F:metal ion binding"/>
    <property type="evidence" value="ECO:0007669"/>
    <property type="project" value="UniProtKB-KW"/>
</dbReference>
<evidence type="ECO:0000256" key="10">
    <source>
        <dbReference type="PIRSR" id="PIRSR600760-2"/>
    </source>
</evidence>
<dbReference type="FunFam" id="3.30.540.10:FF:000012">
    <property type="entry name" value="Blast:Putative inositol monophosphatase 3"/>
    <property type="match status" value="1"/>
</dbReference>
<dbReference type="InterPro" id="IPR020550">
    <property type="entry name" value="Inositol_monophosphatase_CS"/>
</dbReference>
<dbReference type="PhylomeDB" id="R7QAH7"/>
<dbReference type="GO" id="GO:0005737">
    <property type="term" value="C:cytoplasm"/>
    <property type="evidence" value="ECO:0007669"/>
    <property type="project" value="UniProtKB-ARBA"/>
</dbReference>
<feature type="domain" description="CHK kinase-like" evidence="11">
    <location>
        <begin position="477"/>
        <end position="699"/>
    </location>
</feature>
<keyword evidence="6 10" id="KW-0460">Magnesium</keyword>
<comment type="similarity">
    <text evidence="2">Belongs to the inositol monophosphatase superfamily.</text>
</comment>
<feature type="binding site" evidence="10">
    <location>
        <position position="138"/>
    </location>
    <ligand>
        <name>Mg(2+)</name>
        <dbReference type="ChEBI" id="CHEBI:18420"/>
        <label>1</label>
        <note>catalytic</note>
    </ligand>
</feature>
<dbReference type="SUPFAM" id="SSF56112">
    <property type="entry name" value="Protein kinase-like (PK-like)"/>
    <property type="match status" value="1"/>
</dbReference>
<dbReference type="OrthoDB" id="5364at2759"/>
<evidence type="ECO:0000256" key="4">
    <source>
        <dbReference type="ARBA" id="ARBA00022723"/>
    </source>
</evidence>
<dbReference type="Gramene" id="CDF35054">
    <property type="protein sequence ID" value="CDF35054"/>
    <property type="gene ID" value="CHC_T00003382001"/>
</dbReference>
<dbReference type="PANTHER" id="PTHR43028">
    <property type="entry name" value="3'(2'),5'-BISPHOSPHATE NUCLEOTIDASE 1"/>
    <property type="match status" value="1"/>
</dbReference>
<gene>
    <name evidence="12" type="ORF">CHC_T00003382001</name>
</gene>
<feature type="binding site" evidence="10">
    <location>
        <position position="92"/>
    </location>
    <ligand>
        <name>Mg(2+)</name>
        <dbReference type="ChEBI" id="CHEBI:18420"/>
        <label>1</label>
        <note>catalytic</note>
    </ligand>
</feature>
<evidence type="ECO:0000256" key="7">
    <source>
        <dbReference type="ARBA" id="ARBA00040342"/>
    </source>
</evidence>
<name>R7QAH7_CHOCR</name>
<keyword evidence="4 10" id="KW-0479">Metal-binding</keyword>
<dbReference type="Gene3D" id="3.30.540.10">
    <property type="entry name" value="Fructose-1,6-Bisphosphatase, subunit A, domain 1"/>
    <property type="match status" value="1"/>
</dbReference>
<reference evidence="13" key="1">
    <citation type="journal article" date="2013" name="Proc. Natl. Acad. Sci. U.S.A.">
        <title>Genome structure and metabolic features in the red seaweed Chondrus crispus shed light on evolution of the Archaeplastida.</title>
        <authorList>
            <person name="Collen J."/>
            <person name="Porcel B."/>
            <person name="Carre W."/>
            <person name="Ball S.G."/>
            <person name="Chaparro C."/>
            <person name="Tonon T."/>
            <person name="Barbeyron T."/>
            <person name="Michel G."/>
            <person name="Noel B."/>
            <person name="Valentin K."/>
            <person name="Elias M."/>
            <person name="Artiguenave F."/>
            <person name="Arun A."/>
            <person name="Aury J.M."/>
            <person name="Barbosa-Neto J.F."/>
            <person name="Bothwell J.H."/>
            <person name="Bouget F.Y."/>
            <person name="Brillet L."/>
            <person name="Cabello-Hurtado F."/>
            <person name="Capella-Gutierrez S."/>
            <person name="Charrier B."/>
            <person name="Cladiere L."/>
            <person name="Cock J.M."/>
            <person name="Coelho S.M."/>
            <person name="Colleoni C."/>
            <person name="Czjzek M."/>
            <person name="Da Silva C."/>
            <person name="Delage L."/>
            <person name="Denoeud F."/>
            <person name="Deschamps P."/>
            <person name="Dittami S.M."/>
            <person name="Gabaldon T."/>
            <person name="Gachon C.M."/>
            <person name="Groisillier A."/>
            <person name="Herve C."/>
            <person name="Jabbari K."/>
            <person name="Katinka M."/>
            <person name="Kloareg B."/>
            <person name="Kowalczyk N."/>
            <person name="Labadie K."/>
            <person name="Leblanc C."/>
            <person name="Lopez P.J."/>
            <person name="McLachlan D.H."/>
            <person name="Meslet-Cladiere L."/>
            <person name="Moustafa A."/>
            <person name="Nehr Z."/>
            <person name="Nyvall Collen P."/>
            <person name="Panaud O."/>
            <person name="Partensky F."/>
            <person name="Poulain J."/>
            <person name="Rensing S.A."/>
            <person name="Rousvoal S."/>
            <person name="Samson G."/>
            <person name="Symeonidi A."/>
            <person name="Weissenbach J."/>
            <person name="Zambounis A."/>
            <person name="Wincker P."/>
            <person name="Boyen C."/>
        </authorList>
    </citation>
    <scope>NUCLEOTIDE SEQUENCE [LARGE SCALE GENOMIC DNA]</scope>
    <source>
        <strain evidence="13">cv. Stackhouse</strain>
    </source>
</reference>
<dbReference type="Gene3D" id="3.40.190.80">
    <property type="match status" value="1"/>
</dbReference>
<dbReference type="RefSeq" id="XP_005714873.1">
    <property type="nucleotide sequence ID" value="XM_005714816.1"/>
</dbReference>
<dbReference type="OMA" id="LMSDACR"/>
<evidence type="ECO:0000259" key="11">
    <source>
        <dbReference type="SMART" id="SM00587"/>
    </source>
</evidence>
<dbReference type="SMART" id="SM00587">
    <property type="entry name" value="CHK"/>
    <property type="match status" value="1"/>
</dbReference>
<dbReference type="InterPro" id="IPR015897">
    <property type="entry name" value="CHK_kinase-like"/>
</dbReference>
<dbReference type="PROSITE" id="PS00630">
    <property type="entry name" value="IMP_2"/>
    <property type="match status" value="1"/>
</dbReference>
<evidence type="ECO:0000256" key="6">
    <source>
        <dbReference type="ARBA" id="ARBA00022842"/>
    </source>
</evidence>
<dbReference type="InterPro" id="IPR004119">
    <property type="entry name" value="EcKL"/>
</dbReference>
<keyword evidence="5" id="KW-0378">Hydrolase</keyword>
<accession>R7QAH7</accession>
<dbReference type="Gene3D" id="3.90.1200.10">
    <property type="match status" value="1"/>
</dbReference>
<feature type="binding site" evidence="10">
    <location>
        <position position="135"/>
    </location>
    <ligand>
        <name>Mg(2+)</name>
        <dbReference type="ChEBI" id="CHEBI:18420"/>
        <label>1</label>
        <note>catalytic</note>
    </ligand>
</feature>
<dbReference type="InterPro" id="IPR050725">
    <property type="entry name" value="CysQ/Inositol_MonoPase"/>
</dbReference>
<evidence type="ECO:0000256" key="2">
    <source>
        <dbReference type="ARBA" id="ARBA00009759"/>
    </source>
</evidence>
<evidence type="ECO:0000256" key="9">
    <source>
        <dbReference type="ARBA" id="ARBA00044554"/>
    </source>
</evidence>
<dbReference type="AlphaFoldDB" id="R7QAH7"/>
<dbReference type="GO" id="GO:0008441">
    <property type="term" value="F:3'(2'),5'-bisphosphate nucleotidase activity"/>
    <property type="evidence" value="ECO:0007669"/>
    <property type="project" value="UniProtKB-EC"/>
</dbReference>
<dbReference type="STRING" id="2769.R7QAH7"/>
<dbReference type="InterPro" id="IPR000760">
    <property type="entry name" value="Inositol_monophosphatase-like"/>
</dbReference>
<organism evidence="12 13">
    <name type="scientific">Chondrus crispus</name>
    <name type="common">Carrageen Irish moss</name>
    <name type="synonym">Polymorpha crispa</name>
    <dbReference type="NCBI Taxonomy" id="2769"/>
    <lineage>
        <taxon>Eukaryota</taxon>
        <taxon>Rhodophyta</taxon>
        <taxon>Florideophyceae</taxon>
        <taxon>Rhodymeniophycidae</taxon>
        <taxon>Gigartinales</taxon>
        <taxon>Gigartinaceae</taxon>
        <taxon>Chondrus</taxon>
    </lineage>
</organism>
<dbReference type="InterPro" id="IPR011009">
    <property type="entry name" value="Kinase-like_dom_sf"/>
</dbReference>
<dbReference type="Pfam" id="PF00459">
    <property type="entry name" value="Inositol_P"/>
    <property type="match status" value="1"/>
</dbReference>
<dbReference type="GeneID" id="17322589"/>
<evidence type="ECO:0000256" key="8">
    <source>
        <dbReference type="ARBA" id="ARBA00041815"/>
    </source>
</evidence>
<dbReference type="PANTHER" id="PTHR43028:SF5">
    <property type="entry name" value="3'(2'),5'-BISPHOSPHATE NUCLEOTIDASE 1"/>
    <property type="match status" value="1"/>
</dbReference>
<evidence type="ECO:0000313" key="12">
    <source>
        <dbReference type="EMBL" id="CDF35054.1"/>
    </source>
</evidence>